<dbReference type="InterPro" id="IPR037682">
    <property type="entry name" value="TonB_C"/>
</dbReference>
<comment type="subcellular location">
    <subcellularLocation>
        <location evidence="1">Membrane</location>
        <topology evidence="1">Single-pass membrane protein</topology>
    </subcellularLocation>
</comment>
<evidence type="ECO:0000256" key="3">
    <source>
        <dbReference type="ARBA" id="ARBA00022989"/>
    </source>
</evidence>
<dbReference type="Gene3D" id="3.30.1150.10">
    <property type="match status" value="1"/>
</dbReference>
<protein>
    <submittedName>
        <fullName evidence="6">Energy transducer TonB</fullName>
    </submittedName>
</protein>
<feature type="domain" description="TonB C-terminal" evidence="5">
    <location>
        <begin position="18"/>
        <end position="112"/>
    </location>
</feature>
<reference evidence="6 7" key="1">
    <citation type="journal article" date="2019" name="Int. J. Syst. Evol. Microbiol.">
        <title>The Draft Whole-Genome Sequence of the Antibiotic Producer Empedobacter haloabium ATCC 31962 Provides Indications for Its Taxonomic Reclassification.</title>
        <authorList>
            <person name="Miess H."/>
            <person name="Arlt P."/>
            <person name="Apel A.K."/>
            <person name="Weber T."/>
            <person name="Nieselt K."/>
            <person name="Hanssen F."/>
            <person name="Czemmel S."/>
            <person name="Nahnsen S."/>
            <person name="Gross H."/>
        </authorList>
    </citation>
    <scope>NUCLEOTIDE SEQUENCE [LARGE SCALE GENOMIC DNA]</scope>
    <source>
        <strain evidence="6 7">ATCC 31962</strain>
    </source>
</reference>
<dbReference type="SUPFAM" id="SSF74653">
    <property type="entry name" value="TolA/TonB C-terminal domain"/>
    <property type="match status" value="1"/>
</dbReference>
<accession>A0ABZ1UTE3</accession>
<evidence type="ECO:0000313" key="6">
    <source>
        <dbReference type="EMBL" id="WUR15223.1"/>
    </source>
</evidence>
<organism evidence="6 7">
    <name type="scientific">[Empedobacter] haloabium</name>
    <dbReference type="NCBI Taxonomy" id="592317"/>
    <lineage>
        <taxon>Bacteria</taxon>
        <taxon>Pseudomonadati</taxon>
        <taxon>Pseudomonadota</taxon>
        <taxon>Betaproteobacteria</taxon>
        <taxon>Burkholderiales</taxon>
        <taxon>Oxalobacteraceae</taxon>
        <taxon>Telluria group</taxon>
        <taxon>Telluria group incertae sedis</taxon>
    </lineage>
</organism>
<dbReference type="EMBL" id="CP136508">
    <property type="protein sequence ID" value="WUR15223.1"/>
    <property type="molecule type" value="Genomic_DNA"/>
</dbReference>
<keyword evidence="4" id="KW-0472">Membrane</keyword>
<dbReference type="InterPro" id="IPR006260">
    <property type="entry name" value="TonB/TolA_C"/>
</dbReference>
<name>A0ABZ1UTE3_9BURK</name>
<keyword evidence="3" id="KW-1133">Transmembrane helix</keyword>
<dbReference type="Pfam" id="PF03544">
    <property type="entry name" value="TonB_C"/>
    <property type="match status" value="1"/>
</dbReference>
<dbReference type="PROSITE" id="PS52015">
    <property type="entry name" value="TONB_CTD"/>
    <property type="match status" value="1"/>
</dbReference>
<evidence type="ECO:0000256" key="1">
    <source>
        <dbReference type="ARBA" id="ARBA00004167"/>
    </source>
</evidence>
<proteinExistence type="predicted"/>
<gene>
    <name evidence="6" type="ORF">E7V67_008995</name>
</gene>
<keyword evidence="7" id="KW-1185">Reference proteome</keyword>
<evidence type="ECO:0000313" key="7">
    <source>
        <dbReference type="Proteomes" id="UP000321323"/>
    </source>
</evidence>
<evidence type="ECO:0000256" key="4">
    <source>
        <dbReference type="ARBA" id="ARBA00023136"/>
    </source>
</evidence>
<dbReference type="NCBIfam" id="TIGR01352">
    <property type="entry name" value="tonB_Cterm"/>
    <property type="match status" value="1"/>
</dbReference>
<keyword evidence="2" id="KW-0812">Transmembrane</keyword>
<evidence type="ECO:0000259" key="5">
    <source>
        <dbReference type="PROSITE" id="PS52015"/>
    </source>
</evidence>
<evidence type="ECO:0000256" key="2">
    <source>
        <dbReference type="ARBA" id="ARBA00022692"/>
    </source>
</evidence>
<sequence length="205" mass="22058">MTSIRSQLAVAGTLLYTGAAALPSGMQCPAPQWPREALRFELEGTTTVEYSAGKDGSVRNVRVLKSSGWRVLDAASVQQVGQCTVRPDQARDESSHEFLQHVWRLEGAERVRPLVVAGSCTPTARFDEFSHFTRPPREGLLVRFLAGDAGMPRAIVVETPAKADLVAEAIAFVGSCKFVHSPEVPGMPTDAGYGRVLLRAASPTP</sequence>
<dbReference type="Proteomes" id="UP000321323">
    <property type="component" value="Chromosome"/>
</dbReference>